<evidence type="ECO:0000313" key="2">
    <source>
        <dbReference type="Proteomes" id="UP000287022"/>
    </source>
</evidence>
<name>A0A432Z482_9GAMM</name>
<sequence>MMCRDEVNRMPMRQLIIVVALLLATSWQGANAAVELTDLYQHRVAVTSQANAERDRALQEALRATLLKLSGDTELLQQPAVSAALRDVRSYVVQYGYQQDDQLWLWAQFDQPRLDRLIQDAGSGIWSNLRPRMLVWFVAEDEQGKRELYPADSEAIVVQQLRNAAEQRGLPIQLPLMDLNDSMTVSVIDVWARFMDTLSFGAARYSSDGMVVARIYPNPNQDDLNASKWAGDWSLHVADLRWRGTVSGMDFDTLGAAIIEDVTAQLAARYRISSQSEQRMDWTVNIQNLRSVDDTIAAEQFLAQLPSVSKVQLIGYGKGVGQFRMSLQTDPAQIRQAMMLSKRMQALETDSQTDFRWIINP</sequence>
<comment type="caution">
    <text evidence="1">The sequence shown here is derived from an EMBL/GenBank/DDBJ whole genome shotgun (WGS) entry which is preliminary data.</text>
</comment>
<reference evidence="2" key="1">
    <citation type="journal article" date="2018" name="Front. Microbiol.">
        <title>Genome-Based Analysis Reveals the Taxonomy and Diversity of the Family Idiomarinaceae.</title>
        <authorList>
            <person name="Liu Y."/>
            <person name="Lai Q."/>
            <person name="Shao Z."/>
        </authorList>
    </citation>
    <scope>NUCLEOTIDE SEQUENCE [LARGE SCALE GENOMIC DNA]</scope>
    <source>
        <strain evidence="2">c121</strain>
    </source>
</reference>
<keyword evidence="2" id="KW-1185">Reference proteome</keyword>
<gene>
    <name evidence="1" type="ORF">CWI80_08915</name>
</gene>
<organism evidence="1 2">
    <name type="scientific">Pseudidiomarina sediminum</name>
    <dbReference type="NCBI Taxonomy" id="431675"/>
    <lineage>
        <taxon>Bacteria</taxon>
        <taxon>Pseudomonadati</taxon>
        <taxon>Pseudomonadota</taxon>
        <taxon>Gammaproteobacteria</taxon>
        <taxon>Alteromonadales</taxon>
        <taxon>Idiomarinaceae</taxon>
        <taxon>Pseudidiomarina</taxon>
    </lineage>
</organism>
<dbReference type="AlphaFoldDB" id="A0A432Z482"/>
<proteinExistence type="predicted"/>
<protein>
    <submittedName>
        <fullName evidence="1">DUF2066 domain-containing protein</fullName>
    </submittedName>
</protein>
<dbReference type="Pfam" id="PF09839">
    <property type="entry name" value="DUF2066"/>
    <property type="match status" value="1"/>
</dbReference>
<evidence type="ECO:0000313" key="1">
    <source>
        <dbReference type="EMBL" id="RUO72653.1"/>
    </source>
</evidence>
<dbReference type="STRING" id="1122124.GCA_000423165_02243"/>
<accession>A0A432Z482</accession>
<dbReference type="EMBL" id="PIQE01000002">
    <property type="protein sequence ID" value="RUO72653.1"/>
    <property type="molecule type" value="Genomic_DNA"/>
</dbReference>
<dbReference type="InterPro" id="IPR018642">
    <property type="entry name" value="DUF2066"/>
</dbReference>
<dbReference type="Proteomes" id="UP000287022">
    <property type="component" value="Unassembled WGS sequence"/>
</dbReference>